<dbReference type="EMBL" id="KZ613514">
    <property type="protein sequence ID" value="PMD15280.1"/>
    <property type="molecule type" value="Genomic_DNA"/>
</dbReference>
<evidence type="ECO:0008006" key="3">
    <source>
        <dbReference type="Google" id="ProtNLM"/>
    </source>
</evidence>
<evidence type="ECO:0000313" key="1">
    <source>
        <dbReference type="EMBL" id="PMD15280.1"/>
    </source>
</evidence>
<accession>A0A2J6PML2</accession>
<dbReference type="OrthoDB" id="3573299at2759"/>
<name>A0A2J6PML2_9HELO</name>
<gene>
    <name evidence="1" type="ORF">NA56DRAFT_650222</name>
</gene>
<sequence>MAKYDPEEEKRMADASEFYLKTPGAKKHQVAKQFRVPLRKWKARLDGRPAQNTKGGHNKLLTDEQELALRQFIDFLIYLGHKADQRAIRAAVNKILDHTGSTHLATRLWASR</sequence>
<proteinExistence type="predicted"/>
<reference evidence="1 2" key="1">
    <citation type="submission" date="2016-05" db="EMBL/GenBank/DDBJ databases">
        <title>A degradative enzymes factory behind the ericoid mycorrhizal symbiosis.</title>
        <authorList>
            <consortium name="DOE Joint Genome Institute"/>
            <person name="Martino E."/>
            <person name="Morin E."/>
            <person name="Grelet G."/>
            <person name="Kuo A."/>
            <person name="Kohler A."/>
            <person name="Daghino S."/>
            <person name="Barry K."/>
            <person name="Choi C."/>
            <person name="Cichocki N."/>
            <person name="Clum A."/>
            <person name="Copeland A."/>
            <person name="Hainaut M."/>
            <person name="Haridas S."/>
            <person name="Labutti K."/>
            <person name="Lindquist E."/>
            <person name="Lipzen A."/>
            <person name="Khouja H.-R."/>
            <person name="Murat C."/>
            <person name="Ohm R."/>
            <person name="Olson A."/>
            <person name="Spatafora J."/>
            <person name="Veneault-Fourrey C."/>
            <person name="Henrissat B."/>
            <person name="Grigoriev I."/>
            <person name="Martin F."/>
            <person name="Perotto S."/>
        </authorList>
    </citation>
    <scope>NUCLEOTIDE SEQUENCE [LARGE SCALE GENOMIC DNA]</scope>
    <source>
        <strain evidence="1 2">UAMH 7357</strain>
    </source>
</reference>
<dbReference type="AlphaFoldDB" id="A0A2J6PML2"/>
<keyword evidence="2" id="KW-1185">Reference proteome</keyword>
<organism evidence="1 2">
    <name type="scientific">Hyaloscypha hepaticicola</name>
    <dbReference type="NCBI Taxonomy" id="2082293"/>
    <lineage>
        <taxon>Eukaryota</taxon>
        <taxon>Fungi</taxon>
        <taxon>Dikarya</taxon>
        <taxon>Ascomycota</taxon>
        <taxon>Pezizomycotina</taxon>
        <taxon>Leotiomycetes</taxon>
        <taxon>Helotiales</taxon>
        <taxon>Hyaloscyphaceae</taxon>
        <taxon>Hyaloscypha</taxon>
    </lineage>
</organism>
<dbReference type="Proteomes" id="UP000235672">
    <property type="component" value="Unassembled WGS sequence"/>
</dbReference>
<evidence type="ECO:0000313" key="2">
    <source>
        <dbReference type="Proteomes" id="UP000235672"/>
    </source>
</evidence>
<protein>
    <recommendedName>
        <fullName evidence="3">HTH CENPB-type domain-containing protein</fullName>
    </recommendedName>
</protein>